<keyword evidence="5" id="KW-0539">Nucleus</keyword>
<dbReference type="AlphaFoldDB" id="A0A1V2LFA3"/>
<name>A0A1V2LFA3_CYBFA</name>
<organism evidence="8 9">
    <name type="scientific">Cyberlindnera fabianii</name>
    <name type="common">Yeast</name>
    <name type="synonym">Hansenula fabianii</name>
    <dbReference type="NCBI Taxonomy" id="36022"/>
    <lineage>
        <taxon>Eukaryota</taxon>
        <taxon>Fungi</taxon>
        <taxon>Dikarya</taxon>
        <taxon>Ascomycota</taxon>
        <taxon>Saccharomycotina</taxon>
        <taxon>Saccharomycetes</taxon>
        <taxon>Phaffomycetales</taxon>
        <taxon>Phaffomycetaceae</taxon>
        <taxon>Cyberlindnera</taxon>
    </lineage>
</organism>
<feature type="compositionally biased region" description="Polar residues" evidence="6">
    <location>
        <begin position="148"/>
        <end position="170"/>
    </location>
</feature>
<dbReference type="GO" id="GO:0046983">
    <property type="term" value="F:protein dimerization activity"/>
    <property type="evidence" value="ECO:0007669"/>
    <property type="project" value="InterPro"/>
</dbReference>
<feature type="region of interest" description="Disordered" evidence="6">
    <location>
        <begin position="80"/>
        <end position="113"/>
    </location>
</feature>
<dbReference type="PROSITE" id="PS50066">
    <property type="entry name" value="MADS_BOX_2"/>
    <property type="match status" value="1"/>
</dbReference>
<dbReference type="EMBL" id="MPUK01000001">
    <property type="protein sequence ID" value="ONH69751.1"/>
    <property type="molecule type" value="Genomic_DNA"/>
</dbReference>
<feature type="compositionally biased region" description="Polar residues" evidence="6">
    <location>
        <begin position="243"/>
        <end position="274"/>
    </location>
</feature>
<dbReference type="OMA" id="APQDWPS"/>
<reference evidence="9" key="1">
    <citation type="journal article" date="2017" name="Genome Announc.">
        <title>Genome sequences of Cyberlindnera fabianii 65, Pichia kudriavzevii 129, and Saccharomyces cerevisiae 131 isolated from fermented masau fruits in Zimbabwe.</title>
        <authorList>
            <person name="van Rijswijck I.M.H."/>
            <person name="Derks M.F.L."/>
            <person name="Abee T."/>
            <person name="de Ridder D."/>
            <person name="Smid E.J."/>
        </authorList>
    </citation>
    <scope>NUCLEOTIDE SEQUENCE [LARGE SCALE GENOMIC DNA]</scope>
    <source>
        <strain evidence="9">65</strain>
    </source>
</reference>
<evidence type="ECO:0000256" key="3">
    <source>
        <dbReference type="ARBA" id="ARBA00023125"/>
    </source>
</evidence>
<evidence type="ECO:0000256" key="5">
    <source>
        <dbReference type="ARBA" id="ARBA00023242"/>
    </source>
</evidence>
<dbReference type="GO" id="GO:0045944">
    <property type="term" value="P:positive regulation of transcription by RNA polymerase II"/>
    <property type="evidence" value="ECO:0007669"/>
    <property type="project" value="TreeGrafter"/>
</dbReference>
<protein>
    <submittedName>
        <fullName evidence="8">Transcription factor RLM1</fullName>
    </submittedName>
</protein>
<feature type="domain" description="MADS-box" evidence="7">
    <location>
        <begin position="1"/>
        <end position="62"/>
    </location>
</feature>
<proteinExistence type="predicted"/>
<dbReference type="Proteomes" id="UP000189513">
    <property type="component" value="Unassembled WGS sequence"/>
</dbReference>
<evidence type="ECO:0000313" key="9">
    <source>
        <dbReference type="Proteomes" id="UP000189513"/>
    </source>
</evidence>
<accession>A0A1V2LFA3</accession>
<keyword evidence="3" id="KW-0238">DNA-binding</keyword>
<feature type="region of interest" description="Disordered" evidence="6">
    <location>
        <begin position="396"/>
        <end position="441"/>
    </location>
</feature>
<dbReference type="PANTHER" id="PTHR11945:SF534">
    <property type="entry name" value="MYOCYTE-SPECIFIC ENHANCER FACTOR 2"/>
    <property type="match status" value="1"/>
</dbReference>
<dbReference type="STRING" id="36022.A0A1V2LFA3"/>
<keyword evidence="4" id="KW-0804">Transcription</keyword>
<gene>
    <name evidence="8" type="ORF">BON22_0034</name>
</gene>
<evidence type="ECO:0000256" key="1">
    <source>
        <dbReference type="ARBA" id="ARBA00004123"/>
    </source>
</evidence>
<evidence type="ECO:0000259" key="7">
    <source>
        <dbReference type="PROSITE" id="PS50066"/>
    </source>
</evidence>
<feature type="compositionally biased region" description="Basic and acidic residues" evidence="6">
    <location>
        <begin position="411"/>
        <end position="441"/>
    </location>
</feature>
<dbReference type="GO" id="GO:0005634">
    <property type="term" value="C:nucleus"/>
    <property type="evidence" value="ECO:0007669"/>
    <property type="project" value="UniProtKB-SubCell"/>
</dbReference>
<comment type="caution">
    <text evidence="8">The sequence shown here is derived from an EMBL/GenBank/DDBJ whole genome shotgun (WGS) entry which is preliminary data.</text>
</comment>
<dbReference type="GO" id="GO:0000981">
    <property type="term" value="F:DNA-binding transcription factor activity, RNA polymerase II-specific"/>
    <property type="evidence" value="ECO:0007669"/>
    <property type="project" value="TreeGrafter"/>
</dbReference>
<dbReference type="PANTHER" id="PTHR11945">
    <property type="entry name" value="MADS BOX PROTEIN"/>
    <property type="match status" value="1"/>
</dbReference>
<evidence type="ECO:0000256" key="6">
    <source>
        <dbReference type="SAM" id="MobiDB-lite"/>
    </source>
</evidence>
<dbReference type="PRINTS" id="PR00404">
    <property type="entry name" value="MADSDOMAIN"/>
</dbReference>
<dbReference type="SUPFAM" id="SSF55455">
    <property type="entry name" value="SRF-like"/>
    <property type="match status" value="1"/>
</dbReference>
<dbReference type="VEuPathDB" id="FungiDB:BON22_0034"/>
<dbReference type="SMART" id="SM00432">
    <property type="entry name" value="MADS"/>
    <property type="match status" value="1"/>
</dbReference>
<dbReference type="GO" id="GO:0000978">
    <property type="term" value="F:RNA polymerase II cis-regulatory region sequence-specific DNA binding"/>
    <property type="evidence" value="ECO:0007669"/>
    <property type="project" value="TreeGrafter"/>
</dbReference>
<dbReference type="InterPro" id="IPR002100">
    <property type="entry name" value="TF_MADSbox"/>
</dbReference>
<keyword evidence="2" id="KW-0805">Transcription regulation</keyword>
<feature type="compositionally biased region" description="Low complexity" evidence="6">
    <location>
        <begin position="317"/>
        <end position="327"/>
    </location>
</feature>
<dbReference type="Gene3D" id="3.40.1810.10">
    <property type="entry name" value="Transcription factor, MADS-box"/>
    <property type="match status" value="1"/>
</dbReference>
<dbReference type="Pfam" id="PF00319">
    <property type="entry name" value="SRF-TF"/>
    <property type="match status" value="1"/>
</dbReference>
<feature type="region of interest" description="Disordered" evidence="6">
    <location>
        <begin position="127"/>
        <end position="179"/>
    </location>
</feature>
<evidence type="ECO:0000256" key="2">
    <source>
        <dbReference type="ARBA" id="ARBA00023015"/>
    </source>
</evidence>
<comment type="subcellular location">
    <subcellularLocation>
        <location evidence="1">Nucleus</location>
    </subcellularLocation>
</comment>
<feature type="region of interest" description="Disordered" evidence="6">
    <location>
        <begin position="215"/>
        <end position="327"/>
    </location>
</feature>
<feature type="compositionally biased region" description="Polar residues" evidence="6">
    <location>
        <begin position="288"/>
        <end position="298"/>
    </location>
</feature>
<evidence type="ECO:0000313" key="8">
    <source>
        <dbReference type="EMBL" id="ONH69751.1"/>
    </source>
</evidence>
<evidence type="ECO:0000256" key="4">
    <source>
        <dbReference type="ARBA" id="ARBA00023163"/>
    </source>
</evidence>
<sequence>MGRRKISIQPITDERNRKVTFVKRKAGLFKKAHELAVLCQVDLAVIILGHNNQKFYEYTSVNADDLLVSYKDGRFTHDVKTPEDYVPPSIQAPASNAPHPAPVADPSSYPQHMRHPQAAVIVPSSQHWAHHPGHPEADTVPPHYQGFQIPTMQQPYQFPVQGNFNNSPLQHRQDPMQPPQAQHLPAINTPMVQNTQHIHSSPFMNSRARSLNNSISTRPILRVEIPSDPTKPTPGSKPEDSAVTMTAPDTSKGNNKDISNTSKADGEKTPSSARSGDDIKPSGLGILSNHSTPVSATLPSGLFNLPPPNPTAHFHSGTTAGGFKTTATGEQTPLTGLPSRYVPDLFPSPSNFYSNDWNIPFGSGNTPYPSSAGPYMLQIPGGSNAAANAKVRKHTMLNNDPVDSPLQNFQKDAKAEAKDGDQLEGKKIRFSKMKPEKGDDK</sequence>
<keyword evidence="9" id="KW-1185">Reference proteome</keyword>
<dbReference type="InterPro" id="IPR036879">
    <property type="entry name" value="TF_MADSbox_sf"/>
</dbReference>